<dbReference type="HOGENOM" id="CLU_1288023_0_0_5"/>
<dbReference type="SUPFAM" id="SSF51905">
    <property type="entry name" value="FAD/NAD(P)-binding domain"/>
    <property type="match status" value="1"/>
</dbReference>
<dbReference type="InterPro" id="IPR036188">
    <property type="entry name" value="FAD/NAD-bd_sf"/>
</dbReference>
<dbReference type="OrthoDB" id="9813282at2"/>
<name>Q92Y49_RHIME</name>
<evidence type="ECO:0000256" key="3">
    <source>
        <dbReference type="ARBA" id="ARBA00023002"/>
    </source>
</evidence>
<dbReference type="CDD" id="cd03443">
    <property type="entry name" value="PaaI_thioesterase"/>
    <property type="match status" value="1"/>
</dbReference>
<evidence type="ECO:0000313" key="6">
    <source>
        <dbReference type="Proteomes" id="UP000001976"/>
    </source>
</evidence>
<dbReference type="Proteomes" id="UP000001976">
    <property type="component" value="Plasmid pSymA"/>
</dbReference>
<reference evidence="6" key="2">
    <citation type="journal article" date="2001" name="Science">
        <title>The composite genome of the legume symbiont Sinorhizobium meliloti.</title>
        <authorList>
            <person name="Galibert F."/>
            <person name="Finan T.M."/>
            <person name="Long S.R."/>
            <person name="Puehler A."/>
            <person name="Abola P."/>
            <person name="Ampe F."/>
            <person name="Barloy-Hubler F."/>
            <person name="Barnett M.J."/>
            <person name="Becker A."/>
            <person name="Boistard P."/>
            <person name="Bothe G."/>
            <person name="Boutry M."/>
            <person name="Bowser L."/>
            <person name="Buhrmester J."/>
            <person name="Cadieu E."/>
            <person name="Capela D."/>
            <person name="Chain P."/>
            <person name="Cowie A."/>
            <person name="Davis R.W."/>
            <person name="Dreano S."/>
            <person name="Federspiel N.A."/>
            <person name="Fisher R.F."/>
            <person name="Gloux S."/>
            <person name="Godrie T."/>
            <person name="Goffeau A."/>
            <person name="Golding B."/>
            <person name="Gouzy J."/>
            <person name="Gurjal M."/>
            <person name="Hernandez-Lucas I."/>
            <person name="Hong A."/>
            <person name="Huizar L."/>
            <person name="Hyman R.W."/>
            <person name="Jones T."/>
            <person name="Kahn D."/>
            <person name="Kahn M.L."/>
            <person name="Kalman S."/>
            <person name="Keating D.H."/>
            <person name="Kiss E."/>
            <person name="Komp C."/>
            <person name="Lelaure V."/>
            <person name="Masuy D."/>
            <person name="Palm C."/>
            <person name="Peck M.C."/>
            <person name="Pohl T.M."/>
            <person name="Portetelle D."/>
            <person name="Purnelle B."/>
            <person name="Ramsperger U."/>
            <person name="Surzycki R."/>
            <person name="Thebault P."/>
            <person name="Vandenbol M."/>
            <person name="Vorhoelter F.J."/>
            <person name="Weidner S."/>
            <person name="Wells D.H."/>
            <person name="Wong K."/>
            <person name="Yeh K.-C."/>
            <person name="Batut J."/>
        </authorList>
    </citation>
    <scope>NUCLEOTIDE SEQUENCE [LARGE SCALE GENOMIC DNA]</scope>
    <source>
        <strain evidence="6">1021</strain>
        <plasmid evidence="6">Plasmid pSymA</plasmid>
    </source>
</reference>
<dbReference type="GO" id="GO:0016491">
    <property type="term" value="F:oxidoreductase activity"/>
    <property type="evidence" value="ECO:0007669"/>
    <property type="project" value="UniProtKB-KW"/>
</dbReference>
<dbReference type="PRINTS" id="PR00368">
    <property type="entry name" value="FADPNR"/>
</dbReference>
<dbReference type="SUPFAM" id="SSF54637">
    <property type="entry name" value="Thioesterase/thiol ester dehydrase-isomerase"/>
    <property type="match status" value="1"/>
</dbReference>
<dbReference type="KEGG" id="sme:SMa1890"/>
<dbReference type="PANTHER" id="PTHR48105">
    <property type="entry name" value="THIOREDOXIN REDUCTASE 1-RELATED-RELATED"/>
    <property type="match status" value="1"/>
</dbReference>
<dbReference type="AlphaFoldDB" id="Q92Y49"/>
<keyword evidence="5" id="KW-0614">Plasmid</keyword>
<organism evidence="5 6">
    <name type="scientific">Rhizobium meliloti (strain 1021)</name>
    <name type="common">Ensifer meliloti</name>
    <name type="synonym">Sinorhizobium meliloti</name>
    <dbReference type="NCBI Taxonomy" id="266834"/>
    <lineage>
        <taxon>Bacteria</taxon>
        <taxon>Pseudomonadati</taxon>
        <taxon>Pseudomonadota</taxon>
        <taxon>Alphaproteobacteria</taxon>
        <taxon>Hyphomicrobiales</taxon>
        <taxon>Rhizobiaceae</taxon>
        <taxon>Sinorhizobium/Ensifer group</taxon>
        <taxon>Sinorhizobium</taxon>
    </lineage>
</organism>
<keyword evidence="6" id="KW-1185">Reference proteome</keyword>
<dbReference type="InterPro" id="IPR029069">
    <property type="entry name" value="HotDog_dom_sf"/>
</dbReference>
<dbReference type="InterPro" id="IPR050097">
    <property type="entry name" value="Ferredoxin-NADP_redctase_2"/>
</dbReference>
<dbReference type="EnsemblBacteria" id="AAK65697">
    <property type="protein sequence ID" value="AAK65697"/>
    <property type="gene ID" value="SMa1890"/>
</dbReference>
<evidence type="ECO:0000256" key="1">
    <source>
        <dbReference type="ARBA" id="ARBA00018719"/>
    </source>
</evidence>
<dbReference type="Pfam" id="PF07992">
    <property type="entry name" value="Pyr_redox_2"/>
    <property type="match status" value="1"/>
</dbReference>
<evidence type="ECO:0000313" key="5">
    <source>
        <dbReference type="EMBL" id="AAK65697.1"/>
    </source>
</evidence>
<evidence type="ECO:0000259" key="4">
    <source>
        <dbReference type="Pfam" id="PF07992"/>
    </source>
</evidence>
<feature type="domain" description="FAD/NAD(P)-binding" evidence="4">
    <location>
        <begin position="62"/>
        <end position="187"/>
    </location>
</feature>
<sequence length="214" mass="23410">MRRPPMAETLPFTLLPPEESKVGLLATPEPRFCNLTNTVHGGWIMTMLDTVMALAAQTTLSAGGGNTAVQEALYLSNLASKVTVVHRRDRFRAEPILQDRLPAKPNVEVIWNHVIDEVIGEQEPRKSVTGIRIREVNTDDVKELTTHGLFVAIGHDPATALFRGQLDMDDAGYIKVGSWLTKTTVPGGAGCRRCHRLGIPSGNHRCRHGKHGGP</sequence>
<dbReference type="Gene3D" id="3.50.50.60">
    <property type="entry name" value="FAD/NAD(P)-binding domain"/>
    <property type="match status" value="2"/>
</dbReference>
<gene>
    <name evidence="5" type="ORF">SMa1890</name>
</gene>
<reference evidence="5 6" key="1">
    <citation type="journal article" date="2001" name="Proc. Natl. Acad. Sci. U.S.A.">
        <title>Nucleotide sequence and predicted functions of the entire Sinorhizobium meliloti pSymA megaplasmid.</title>
        <authorList>
            <person name="Barnett M.J."/>
            <person name="Fisher R.F."/>
            <person name="Jones T."/>
            <person name="Komp C."/>
            <person name="Abola A.P."/>
            <person name="Barloy-Hubler F."/>
            <person name="Bowser L."/>
            <person name="Capela D."/>
            <person name="Galibert F."/>
            <person name="Gouzy J."/>
            <person name="Gurjal M."/>
            <person name="Hong A."/>
            <person name="Huizar L."/>
            <person name="Hyman R.W."/>
            <person name="Kahn D."/>
            <person name="Kahn M.L."/>
            <person name="Kalman S."/>
            <person name="Keating D.H."/>
            <person name="Palm C."/>
            <person name="Peck M.C."/>
            <person name="Surzycki R."/>
            <person name="Wells D.H."/>
            <person name="Yeh K.-C."/>
            <person name="Davis R.W."/>
            <person name="Federspiel N.A."/>
            <person name="Long S.R."/>
        </authorList>
    </citation>
    <scope>NUCLEOTIDE SEQUENCE [LARGE SCALE GENOMIC DNA]</scope>
    <source>
        <strain evidence="5 6">1021</strain>
        <plasmid evidence="6">Plasmid pSymA</plasmid>
    </source>
</reference>
<dbReference type="GO" id="GO:0016790">
    <property type="term" value="F:thiolester hydrolase activity"/>
    <property type="evidence" value="ECO:0007669"/>
    <property type="project" value="UniProtKB-ARBA"/>
</dbReference>
<keyword evidence="3" id="KW-0560">Oxidoreductase</keyword>
<protein>
    <recommendedName>
        <fullName evidence="1">Thioredoxin reductase</fullName>
    </recommendedName>
</protein>
<evidence type="ECO:0000256" key="2">
    <source>
        <dbReference type="ARBA" id="ARBA00022630"/>
    </source>
</evidence>
<dbReference type="PATRIC" id="fig|266834.11.peg.1075"/>
<accession>Q92Y49</accession>
<dbReference type="PRINTS" id="PR00469">
    <property type="entry name" value="PNDRDTASEII"/>
</dbReference>
<dbReference type="EMBL" id="AE006469">
    <property type="protein sequence ID" value="AAK65697.1"/>
    <property type="molecule type" value="Genomic_DNA"/>
</dbReference>
<dbReference type="InterPro" id="IPR023753">
    <property type="entry name" value="FAD/NAD-binding_dom"/>
</dbReference>
<keyword evidence="2" id="KW-0285">Flavoprotein</keyword>
<proteinExistence type="predicted"/>
<geneLocation type="plasmid" evidence="5 6">
    <name>pSymA</name>
</geneLocation>
<dbReference type="PIR" id="G95391">
    <property type="entry name" value="G95391"/>
</dbReference>